<evidence type="ECO:0000256" key="11">
    <source>
        <dbReference type="ARBA" id="ARBA00047761"/>
    </source>
</evidence>
<keyword evidence="6" id="KW-0479">Metal-binding</keyword>
<dbReference type="InterPro" id="IPR001932">
    <property type="entry name" value="PPM-type_phosphatase-like_dom"/>
</dbReference>
<evidence type="ECO:0000256" key="9">
    <source>
        <dbReference type="ARBA" id="ARBA00022912"/>
    </source>
</evidence>
<dbReference type="EMBL" id="JBDFQZ010000008">
    <property type="protein sequence ID" value="KAK9697262.1"/>
    <property type="molecule type" value="Genomic_DNA"/>
</dbReference>
<evidence type="ECO:0000256" key="10">
    <source>
        <dbReference type="ARBA" id="ARBA00023211"/>
    </source>
</evidence>
<feature type="compositionally biased region" description="Polar residues" evidence="14">
    <location>
        <begin position="47"/>
        <end position="56"/>
    </location>
</feature>
<keyword evidence="8" id="KW-0460">Magnesium</keyword>
<name>A0AAW1J2V4_SAPOF</name>
<sequence length="493" mass="53715">MKLEESSMTGEDVSCCESALSKLVYVKELLPVKDDDWERNSLGGLTENDTCCASSDNNDHESGEDGFFSSSHSVASEISSYNGEGSSVPDSPASVDLEKNVQETEVFIESAKLDKKVRFDPIGDMLAVADDLDVGEGTVNAVEDANRENIVRTMSTQSAFDMDCLALWGCTSICGRRPEMEDAFAAVPNFQRVPANMLIGENVLNGASDTLSQTVHFYGVYDGHGGCQVANYCRERLHLALSDEVEAIKKAFLTRSSEENQHQQWEQAFSRCFLKVDAEVGGVEQADPAGTNNVSAASTGPIAPDTVGSTAVVAIVCPTHIIVGNCGDSRAVLCRGKAPMPLSVDHKPDRKDEWDRIEAADGKVIQWNGYRVFGVLAMSRSIGDRYLKPWIIPNPEVKIVQRTKEDDCLILASDGLWDVLTNEEACEAARRRILLWHKKNGNNAILDRGKGVDLAAQAAADYLAKLALQKGSKDNITVIVVDLKANRKFKTKT</sequence>
<evidence type="ECO:0000256" key="12">
    <source>
        <dbReference type="ARBA" id="ARBA00048336"/>
    </source>
</evidence>
<dbReference type="AlphaFoldDB" id="A0AAW1J2V4"/>
<evidence type="ECO:0000256" key="3">
    <source>
        <dbReference type="ARBA" id="ARBA00006702"/>
    </source>
</evidence>
<dbReference type="PROSITE" id="PS51746">
    <property type="entry name" value="PPM_2"/>
    <property type="match status" value="1"/>
</dbReference>
<reference evidence="16 17" key="1">
    <citation type="submission" date="2024-03" db="EMBL/GenBank/DDBJ databases">
        <title>WGS assembly of Saponaria officinalis var. Norfolk2.</title>
        <authorList>
            <person name="Jenkins J."/>
            <person name="Shu S."/>
            <person name="Grimwood J."/>
            <person name="Barry K."/>
            <person name="Goodstein D."/>
            <person name="Schmutz J."/>
            <person name="Leebens-Mack J."/>
            <person name="Osbourn A."/>
        </authorList>
    </citation>
    <scope>NUCLEOTIDE SEQUENCE [LARGE SCALE GENOMIC DNA]</scope>
    <source>
        <strain evidence="17">cv. Norfolk2</strain>
        <strain evidence="16">JIC</strain>
        <tissue evidence="16">Leaf</tissue>
    </source>
</reference>
<dbReference type="PANTHER" id="PTHR47992">
    <property type="entry name" value="PROTEIN PHOSPHATASE"/>
    <property type="match status" value="1"/>
</dbReference>
<comment type="caution">
    <text evidence="16">The sequence shown here is derived from an EMBL/GenBank/DDBJ whole genome shotgun (WGS) entry which is preliminary data.</text>
</comment>
<dbReference type="Pfam" id="PF00481">
    <property type="entry name" value="PP2C"/>
    <property type="match status" value="1"/>
</dbReference>
<keyword evidence="7 13" id="KW-0378">Hydrolase</keyword>
<feature type="region of interest" description="Disordered" evidence="14">
    <location>
        <begin position="41"/>
        <end position="70"/>
    </location>
</feature>
<evidence type="ECO:0000313" key="16">
    <source>
        <dbReference type="EMBL" id="KAK9697263.1"/>
    </source>
</evidence>
<evidence type="ECO:0000256" key="14">
    <source>
        <dbReference type="SAM" id="MobiDB-lite"/>
    </source>
</evidence>
<keyword evidence="5" id="KW-0938">Abscisic acid signaling pathway</keyword>
<evidence type="ECO:0000256" key="13">
    <source>
        <dbReference type="RuleBase" id="RU003465"/>
    </source>
</evidence>
<comment type="similarity">
    <text evidence="3 13">Belongs to the PP2C family.</text>
</comment>
<dbReference type="EMBL" id="JBDFQZ010000008">
    <property type="protein sequence ID" value="KAK9697263.1"/>
    <property type="molecule type" value="Genomic_DNA"/>
</dbReference>
<dbReference type="GO" id="GO:0009738">
    <property type="term" value="P:abscisic acid-activated signaling pathway"/>
    <property type="evidence" value="ECO:0007669"/>
    <property type="project" value="UniProtKB-KW"/>
</dbReference>
<evidence type="ECO:0000259" key="15">
    <source>
        <dbReference type="PROSITE" id="PS51746"/>
    </source>
</evidence>
<dbReference type="SMART" id="SM00332">
    <property type="entry name" value="PP2Cc"/>
    <property type="match status" value="1"/>
</dbReference>
<keyword evidence="17" id="KW-1185">Reference proteome</keyword>
<proteinExistence type="inferred from homology"/>
<dbReference type="PROSITE" id="PS01032">
    <property type="entry name" value="PPM_1"/>
    <property type="match status" value="1"/>
</dbReference>
<evidence type="ECO:0000256" key="6">
    <source>
        <dbReference type="ARBA" id="ARBA00022723"/>
    </source>
</evidence>
<gene>
    <name evidence="16" type="ORF">RND81_08G025700</name>
</gene>
<evidence type="ECO:0000256" key="2">
    <source>
        <dbReference type="ARBA" id="ARBA00001946"/>
    </source>
</evidence>
<evidence type="ECO:0000256" key="8">
    <source>
        <dbReference type="ARBA" id="ARBA00022842"/>
    </source>
</evidence>
<evidence type="ECO:0000256" key="5">
    <source>
        <dbReference type="ARBA" id="ARBA00022682"/>
    </source>
</evidence>
<dbReference type="CDD" id="cd00143">
    <property type="entry name" value="PP2Cc"/>
    <property type="match status" value="1"/>
</dbReference>
<evidence type="ECO:0000256" key="4">
    <source>
        <dbReference type="ARBA" id="ARBA00013081"/>
    </source>
</evidence>
<dbReference type="SUPFAM" id="SSF81606">
    <property type="entry name" value="PP2C-like"/>
    <property type="match status" value="1"/>
</dbReference>
<feature type="domain" description="PPM-type phosphatase" evidence="15">
    <location>
        <begin position="167"/>
        <end position="483"/>
    </location>
</feature>
<dbReference type="GO" id="GO:0046872">
    <property type="term" value="F:metal ion binding"/>
    <property type="evidence" value="ECO:0007669"/>
    <property type="project" value="UniProtKB-KW"/>
</dbReference>
<dbReference type="EC" id="3.1.3.16" evidence="4"/>
<dbReference type="InterPro" id="IPR036457">
    <property type="entry name" value="PPM-type-like_dom_sf"/>
</dbReference>
<accession>A0AAW1J2V4</accession>
<dbReference type="Proteomes" id="UP001443914">
    <property type="component" value="Unassembled WGS sequence"/>
</dbReference>
<dbReference type="EMBL" id="JBDFQZ010000008">
    <property type="protein sequence ID" value="KAK9697264.1"/>
    <property type="molecule type" value="Genomic_DNA"/>
</dbReference>
<dbReference type="GO" id="GO:0004722">
    <property type="term" value="F:protein serine/threonine phosphatase activity"/>
    <property type="evidence" value="ECO:0007669"/>
    <property type="project" value="UniProtKB-EC"/>
</dbReference>
<comment type="cofactor">
    <cofactor evidence="2">
        <name>Mg(2+)</name>
        <dbReference type="ChEBI" id="CHEBI:18420"/>
    </cofactor>
</comment>
<comment type="cofactor">
    <cofactor evidence="1">
        <name>Mn(2+)</name>
        <dbReference type="ChEBI" id="CHEBI:29035"/>
    </cofactor>
</comment>
<evidence type="ECO:0000313" key="17">
    <source>
        <dbReference type="Proteomes" id="UP001443914"/>
    </source>
</evidence>
<evidence type="ECO:0000256" key="7">
    <source>
        <dbReference type="ARBA" id="ARBA00022801"/>
    </source>
</evidence>
<protein>
    <recommendedName>
        <fullName evidence="4">protein-serine/threonine phosphatase</fullName>
        <ecNumber evidence="4">3.1.3.16</ecNumber>
    </recommendedName>
</protein>
<keyword evidence="9 13" id="KW-0904">Protein phosphatase</keyword>
<dbReference type="InterPro" id="IPR000222">
    <property type="entry name" value="PP2C_BS"/>
</dbReference>
<organism evidence="16 17">
    <name type="scientific">Saponaria officinalis</name>
    <name type="common">Common soapwort</name>
    <name type="synonym">Lychnis saponaria</name>
    <dbReference type="NCBI Taxonomy" id="3572"/>
    <lineage>
        <taxon>Eukaryota</taxon>
        <taxon>Viridiplantae</taxon>
        <taxon>Streptophyta</taxon>
        <taxon>Embryophyta</taxon>
        <taxon>Tracheophyta</taxon>
        <taxon>Spermatophyta</taxon>
        <taxon>Magnoliopsida</taxon>
        <taxon>eudicotyledons</taxon>
        <taxon>Gunneridae</taxon>
        <taxon>Pentapetalae</taxon>
        <taxon>Caryophyllales</taxon>
        <taxon>Caryophyllaceae</taxon>
        <taxon>Caryophylleae</taxon>
        <taxon>Saponaria</taxon>
    </lineage>
</organism>
<dbReference type="Gene3D" id="3.60.40.10">
    <property type="entry name" value="PPM-type phosphatase domain"/>
    <property type="match status" value="1"/>
</dbReference>
<comment type="catalytic activity">
    <reaction evidence="11">
        <text>O-phospho-L-seryl-[protein] + H2O = L-seryl-[protein] + phosphate</text>
        <dbReference type="Rhea" id="RHEA:20629"/>
        <dbReference type="Rhea" id="RHEA-COMP:9863"/>
        <dbReference type="Rhea" id="RHEA-COMP:11604"/>
        <dbReference type="ChEBI" id="CHEBI:15377"/>
        <dbReference type="ChEBI" id="CHEBI:29999"/>
        <dbReference type="ChEBI" id="CHEBI:43474"/>
        <dbReference type="ChEBI" id="CHEBI:83421"/>
        <dbReference type="EC" id="3.1.3.16"/>
    </reaction>
</comment>
<evidence type="ECO:0000256" key="1">
    <source>
        <dbReference type="ARBA" id="ARBA00001936"/>
    </source>
</evidence>
<comment type="catalytic activity">
    <reaction evidence="12">
        <text>O-phospho-L-threonyl-[protein] + H2O = L-threonyl-[protein] + phosphate</text>
        <dbReference type="Rhea" id="RHEA:47004"/>
        <dbReference type="Rhea" id="RHEA-COMP:11060"/>
        <dbReference type="Rhea" id="RHEA-COMP:11605"/>
        <dbReference type="ChEBI" id="CHEBI:15377"/>
        <dbReference type="ChEBI" id="CHEBI:30013"/>
        <dbReference type="ChEBI" id="CHEBI:43474"/>
        <dbReference type="ChEBI" id="CHEBI:61977"/>
        <dbReference type="EC" id="3.1.3.16"/>
    </reaction>
</comment>
<dbReference type="FunFam" id="3.60.40.10:FF:000025">
    <property type="entry name" value="Protein phosphatase 2C 16"/>
    <property type="match status" value="1"/>
</dbReference>
<keyword evidence="10" id="KW-0464">Manganese</keyword>
<dbReference type="InterPro" id="IPR015655">
    <property type="entry name" value="PP2C"/>
</dbReference>